<evidence type="ECO:0000256" key="4">
    <source>
        <dbReference type="SAM" id="Phobius"/>
    </source>
</evidence>
<name>B3LY85_DROAN</name>
<dbReference type="InterPro" id="IPR050271">
    <property type="entry name" value="UDP-glycosyltransferase"/>
</dbReference>
<proteinExistence type="inferred from homology"/>
<gene>
    <name evidence="5" type="primary">Dana\GF18759</name>
    <name evidence="5" type="synonym">dana_GLEANR_20016</name>
    <name evidence="5" type="ORF">GF18759</name>
</gene>
<dbReference type="InParanoid" id="B3LY85"/>
<keyword evidence="2 5" id="KW-0328">Glycosyltransferase</keyword>
<dbReference type="Proteomes" id="UP000007801">
    <property type="component" value="Unassembled WGS sequence"/>
</dbReference>
<dbReference type="AlphaFoldDB" id="B3LY85"/>
<dbReference type="FunFam" id="3.40.50.2000:FF:000021">
    <property type="entry name" value="UDP-glucuronosyltransferase"/>
    <property type="match status" value="1"/>
</dbReference>
<evidence type="ECO:0000256" key="3">
    <source>
        <dbReference type="ARBA" id="ARBA00022679"/>
    </source>
</evidence>
<dbReference type="EMBL" id="CH902617">
    <property type="protein sequence ID" value="EDV43989.1"/>
    <property type="molecule type" value="Genomic_DNA"/>
</dbReference>
<accession>B3LY85</accession>
<dbReference type="SUPFAM" id="SSF53756">
    <property type="entry name" value="UDP-Glycosyltransferase/glycogen phosphorylase"/>
    <property type="match status" value="1"/>
</dbReference>
<dbReference type="OMA" id="RNATHIR"/>
<dbReference type="GeneID" id="6501529"/>
<feature type="transmembrane region" description="Helical" evidence="4">
    <location>
        <begin position="479"/>
        <end position="501"/>
    </location>
</feature>
<dbReference type="Gene3D" id="3.40.50.2000">
    <property type="entry name" value="Glycogen Phosphorylase B"/>
    <property type="match status" value="1"/>
</dbReference>
<keyword evidence="6" id="KW-1185">Reference proteome</keyword>
<keyword evidence="4" id="KW-0472">Membrane</keyword>
<dbReference type="Pfam" id="PF00201">
    <property type="entry name" value="UDPGT"/>
    <property type="match status" value="1"/>
</dbReference>
<dbReference type="OrthoDB" id="5835829at2759"/>
<dbReference type="eggNOG" id="KOG1192">
    <property type="taxonomic scope" value="Eukaryota"/>
</dbReference>
<keyword evidence="3 5" id="KW-0808">Transferase</keyword>
<dbReference type="SMR" id="B3LY85"/>
<dbReference type="CDD" id="cd03784">
    <property type="entry name" value="GT1_Gtf-like"/>
    <property type="match status" value="1"/>
</dbReference>
<evidence type="ECO:0000256" key="1">
    <source>
        <dbReference type="ARBA" id="ARBA00009995"/>
    </source>
</evidence>
<reference evidence="5 6" key="1">
    <citation type="journal article" date="2007" name="Nature">
        <title>Evolution of genes and genomes on the Drosophila phylogeny.</title>
        <authorList>
            <consortium name="Drosophila 12 Genomes Consortium"/>
            <person name="Clark A.G."/>
            <person name="Eisen M.B."/>
            <person name="Smith D.R."/>
            <person name="Bergman C.M."/>
            <person name="Oliver B."/>
            <person name="Markow T.A."/>
            <person name="Kaufman T.C."/>
            <person name="Kellis M."/>
            <person name="Gelbart W."/>
            <person name="Iyer V.N."/>
            <person name="Pollard D.A."/>
            <person name="Sackton T.B."/>
            <person name="Larracuente A.M."/>
            <person name="Singh N.D."/>
            <person name="Abad J.P."/>
            <person name="Abt D.N."/>
            <person name="Adryan B."/>
            <person name="Aguade M."/>
            <person name="Akashi H."/>
            <person name="Anderson W.W."/>
            <person name="Aquadro C.F."/>
            <person name="Ardell D.H."/>
            <person name="Arguello R."/>
            <person name="Artieri C.G."/>
            <person name="Barbash D.A."/>
            <person name="Barker D."/>
            <person name="Barsanti P."/>
            <person name="Batterham P."/>
            <person name="Batzoglou S."/>
            <person name="Begun D."/>
            <person name="Bhutkar A."/>
            <person name="Blanco E."/>
            <person name="Bosak S.A."/>
            <person name="Bradley R.K."/>
            <person name="Brand A.D."/>
            <person name="Brent M.R."/>
            <person name="Brooks A.N."/>
            <person name="Brown R.H."/>
            <person name="Butlin R.K."/>
            <person name="Caggese C."/>
            <person name="Calvi B.R."/>
            <person name="Bernardo de Carvalho A."/>
            <person name="Caspi A."/>
            <person name="Castrezana S."/>
            <person name="Celniker S.E."/>
            <person name="Chang J.L."/>
            <person name="Chapple C."/>
            <person name="Chatterji S."/>
            <person name="Chinwalla A."/>
            <person name="Civetta A."/>
            <person name="Clifton S.W."/>
            <person name="Comeron J.M."/>
            <person name="Costello J.C."/>
            <person name="Coyne J.A."/>
            <person name="Daub J."/>
            <person name="David R.G."/>
            <person name="Delcher A.L."/>
            <person name="Delehaunty K."/>
            <person name="Do C.B."/>
            <person name="Ebling H."/>
            <person name="Edwards K."/>
            <person name="Eickbush T."/>
            <person name="Evans J.D."/>
            <person name="Filipski A."/>
            <person name="Findeiss S."/>
            <person name="Freyhult E."/>
            <person name="Fulton L."/>
            <person name="Fulton R."/>
            <person name="Garcia A.C."/>
            <person name="Gardiner A."/>
            <person name="Garfield D.A."/>
            <person name="Garvin B.E."/>
            <person name="Gibson G."/>
            <person name="Gilbert D."/>
            <person name="Gnerre S."/>
            <person name="Godfrey J."/>
            <person name="Good R."/>
            <person name="Gotea V."/>
            <person name="Gravely B."/>
            <person name="Greenberg A.J."/>
            <person name="Griffiths-Jones S."/>
            <person name="Gross S."/>
            <person name="Guigo R."/>
            <person name="Gustafson E.A."/>
            <person name="Haerty W."/>
            <person name="Hahn M.W."/>
            <person name="Halligan D.L."/>
            <person name="Halpern A.L."/>
            <person name="Halter G.M."/>
            <person name="Han M.V."/>
            <person name="Heger A."/>
            <person name="Hillier L."/>
            <person name="Hinrichs A.S."/>
            <person name="Holmes I."/>
            <person name="Hoskins R.A."/>
            <person name="Hubisz M.J."/>
            <person name="Hultmark D."/>
            <person name="Huntley M.A."/>
            <person name="Jaffe D.B."/>
            <person name="Jagadeeshan S."/>
            <person name="Jeck W.R."/>
            <person name="Johnson J."/>
            <person name="Jones C.D."/>
            <person name="Jordan W.C."/>
            <person name="Karpen G.H."/>
            <person name="Kataoka E."/>
            <person name="Keightley P.D."/>
            <person name="Kheradpour P."/>
            <person name="Kirkness E.F."/>
            <person name="Koerich L.B."/>
            <person name="Kristiansen K."/>
            <person name="Kudrna D."/>
            <person name="Kulathinal R.J."/>
            <person name="Kumar S."/>
            <person name="Kwok R."/>
            <person name="Lander E."/>
            <person name="Langley C.H."/>
            <person name="Lapoint R."/>
            <person name="Lazzaro B.P."/>
            <person name="Lee S.J."/>
            <person name="Levesque L."/>
            <person name="Li R."/>
            <person name="Lin C.F."/>
            <person name="Lin M.F."/>
            <person name="Lindblad-Toh K."/>
            <person name="Llopart A."/>
            <person name="Long M."/>
            <person name="Low L."/>
            <person name="Lozovsky E."/>
            <person name="Lu J."/>
            <person name="Luo M."/>
            <person name="Machado C.A."/>
            <person name="Makalowski W."/>
            <person name="Marzo M."/>
            <person name="Matsuda M."/>
            <person name="Matzkin L."/>
            <person name="McAllister B."/>
            <person name="McBride C.S."/>
            <person name="McKernan B."/>
            <person name="McKernan K."/>
            <person name="Mendez-Lago M."/>
            <person name="Minx P."/>
            <person name="Mollenhauer M.U."/>
            <person name="Montooth K."/>
            <person name="Mount S.M."/>
            <person name="Mu X."/>
            <person name="Myers E."/>
            <person name="Negre B."/>
            <person name="Newfeld S."/>
            <person name="Nielsen R."/>
            <person name="Noor M.A."/>
            <person name="O'Grady P."/>
            <person name="Pachter L."/>
            <person name="Papaceit M."/>
            <person name="Parisi M.J."/>
            <person name="Parisi M."/>
            <person name="Parts L."/>
            <person name="Pedersen J.S."/>
            <person name="Pesole G."/>
            <person name="Phillippy A.M."/>
            <person name="Ponting C.P."/>
            <person name="Pop M."/>
            <person name="Porcelli D."/>
            <person name="Powell J.R."/>
            <person name="Prohaska S."/>
            <person name="Pruitt K."/>
            <person name="Puig M."/>
            <person name="Quesneville H."/>
            <person name="Ram K.R."/>
            <person name="Rand D."/>
            <person name="Rasmussen M.D."/>
            <person name="Reed L.K."/>
            <person name="Reenan R."/>
            <person name="Reily A."/>
            <person name="Remington K.A."/>
            <person name="Rieger T.T."/>
            <person name="Ritchie M.G."/>
            <person name="Robin C."/>
            <person name="Rogers Y.H."/>
            <person name="Rohde C."/>
            <person name="Rozas J."/>
            <person name="Rubenfield M.J."/>
            <person name="Ruiz A."/>
            <person name="Russo S."/>
            <person name="Salzberg S.L."/>
            <person name="Sanchez-Gracia A."/>
            <person name="Saranga D.J."/>
            <person name="Sato H."/>
            <person name="Schaeffer S.W."/>
            <person name="Schatz M.C."/>
            <person name="Schlenke T."/>
            <person name="Schwartz R."/>
            <person name="Segarra C."/>
            <person name="Singh R.S."/>
            <person name="Sirot L."/>
            <person name="Sirota M."/>
            <person name="Sisneros N.B."/>
            <person name="Smith C.D."/>
            <person name="Smith T.F."/>
            <person name="Spieth J."/>
            <person name="Stage D.E."/>
            <person name="Stark A."/>
            <person name="Stephan W."/>
            <person name="Strausberg R.L."/>
            <person name="Strempel S."/>
            <person name="Sturgill D."/>
            <person name="Sutton G."/>
            <person name="Sutton G.G."/>
            <person name="Tao W."/>
            <person name="Teichmann S."/>
            <person name="Tobari Y.N."/>
            <person name="Tomimura Y."/>
            <person name="Tsolas J.M."/>
            <person name="Valente V.L."/>
            <person name="Venter E."/>
            <person name="Venter J.C."/>
            <person name="Vicario S."/>
            <person name="Vieira F.G."/>
            <person name="Vilella A.J."/>
            <person name="Villasante A."/>
            <person name="Walenz B."/>
            <person name="Wang J."/>
            <person name="Wasserman M."/>
            <person name="Watts T."/>
            <person name="Wilson D."/>
            <person name="Wilson R.K."/>
            <person name="Wing R.A."/>
            <person name="Wolfner M.F."/>
            <person name="Wong A."/>
            <person name="Wong G.K."/>
            <person name="Wu C.I."/>
            <person name="Wu G."/>
            <person name="Yamamoto D."/>
            <person name="Yang H.P."/>
            <person name="Yang S.P."/>
            <person name="Yorke J.A."/>
            <person name="Yoshida K."/>
            <person name="Zdobnov E."/>
            <person name="Zhang P."/>
            <person name="Zhang Y."/>
            <person name="Zimin A.V."/>
            <person name="Baldwin J."/>
            <person name="Abdouelleil A."/>
            <person name="Abdulkadir J."/>
            <person name="Abebe A."/>
            <person name="Abera B."/>
            <person name="Abreu J."/>
            <person name="Acer S.C."/>
            <person name="Aftuck L."/>
            <person name="Alexander A."/>
            <person name="An P."/>
            <person name="Anderson E."/>
            <person name="Anderson S."/>
            <person name="Arachi H."/>
            <person name="Azer M."/>
            <person name="Bachantsang P."/>
            <person name="Barry A."/>
            <person name="Bayul T."/>
            <person name="Berlin A."/>
            <person name="Bessette D."/>
            <person name="Bloom T."/>
            <person name="Blye J."/>
            <person name="Boguslavskiy L."/>
            <person name="Bonnet C."/>
            <person name="Boukhgalter B."/>
            <person name="Bourzgui I."/>
            <person name="Brown A."/>
            <person name="Cahill P."/>
            <person name="Channer S."/>
            <person name="Cheshatsang Y."/>
            <person name="Chuda L."/>
            <person name="Citroen M."/>
            <person name="Collymore A."/>
            <person name="Cooke P."/>
            <person name="Costello M."/>
            <person name="D'Aco K."/>
            <person name="Daza R."/>
            <person name="De Haan G."/>
            <person name="DeGray S."/>
            <person name="DeMaso C."/>
            <person name="Dhargay N."/>
            <person name="Dooley K."/>
            <person name="Dooley E."/>
            <person name="Doricent M."/>
            <person name="Dorje P."/>
            <person name="Dorjee K."/>
            <person name="Dupes A."/>
            <person name="Elong R."/>
            <person name="Falk J."/>
            <person name="Farina A."/>
            <person name="Faro S."/>
            <person name="Ferguson D."/>
            <person name="Fisher S."/>
            <person name="Foley C.D."/>
            <person name="Franke A."/>
            <person name="Friedrich D."/>
            <person name="Gadbois L."/>
            <person name="Gearin G."/>
            <person name="Gearin C.R."/>
            <person name="Giannoukos G."/>
            <person name="Goode T."/>
            <person name="Graham J."/>
            <person name="Grandbois E."/>
            <person name="Grewal S."/>
            <person name="Gyaltsen K."/>
            <person name="Hafez N."/>
            <person name="Hagos B."/>
            <person name="Hall J."/>
            <person name="Henson C."/>
            <person name="Hollinger A."/>
            <person name="Honan T."/>
            <person name="Huard M.D."/>
            <person name="Hughes L."/>
            <person name="Hurhula B."/>
            <person name="Husby M.E."/>
            <person name="Kamat A."/>
            <person name="Kanga B."/>
            <person name="Kashin S."/>
            <person name="Khazanovich D."/>
            <person name="Kisner P."/>
            <person name="Lance K."/>
            <person name="Lara M."/>
            <person name="Lee W."/>
            <person name="Lennon N."/>
            <person name="Letendre F."/>
            <person name="LeVine R."/>
            <person name="Lipovsky A."/>
            <person name="Liu X."/>
            <person name="Liu J."/>
            <person name="Liu S."/>
            <person name="Lokyitsang T."/>
            <person name="Lokyitsang Y."/>
            <person name="Lubonja R."/>
            <person name="Lui A."/>
            <person name="MacDonald P."/>
            <person name="Magnisalis V."/>
            <person name="Maru K."/>
            <person name="Matthews C."/>
            <person name="McCusker W."/>
            <person name="McDonough S."/>
            <person name="Mehta T."/>
            <person name="Meldrim J."/>
            <person name="Meneus L."/>
            <person name="Mihai O."/>
            <person name="Mihalev A."/>
            <person name="Mihova T."/>
            <person name="Mittelman R."/>
            <person name="Mlenga V."/>
            <person name="Montmayeur A."/>
            <person name="Mulrain L."/>
            <person name="Navidi A."/>
            <person name="Naylor J."/>
            <person name="Negash T."/>
            <person name="Nguyen T."/>
            <person name="Nguyen N."/>
            <person name="Nicol R."/>
            <person name="Norbu C."/>
            <person name="Norbu N."/>
            <person name="Novod N."/>
            <person name="O'Neill B."/>
            <person name="Osman S."/>
            <person name="Markiewicz E."/>
            <person name="Oyono O.L."/>
            <person name="Patti C."/>
            <person name="Phunkhang P."/>
            <person name="Pierre F."/>
            <person name="Priest M."/>
            <person name="Raghuraman S."/>
            <person name="Rege F."/>
            <person name="Reyes R."/>
            <person name="Rise C."/>
            <person name="Rogov P."/>
            <person name="Ross K."/>
            <person name="Ryan E."/>
            <person name="Settipalli S."/>
            <person name="Shea T."/>
            <person name="Sherpa N."/>
            <person name="Shi L."/>
            <person name="Shih D."/>
            <person name="Sparrow T."/>
            <person name="Spaulding J."/>
            <person name="Stalker J."/>
            <person name="Stange-Thomann N."/>
            <person name="Stavropoulos S."/>
            <person name="Stone C."/>
            <person name="Strader C."/>
            <person name="Tesfaye S."/>
            <person name="Thomson T."/>
            <person name="Thoulutsang Y."/>
            <person name="Thoulutsang D."/>
            <person name="Topham K."/>
            <person name="Topping I."/>
            <person name="Tsamla T."/>
            <person name="Vassiliev H."/>
            <person name="Vo A."/>
            <person name="Wangchuk T."/>
            <person name="Wangdi T."/>
            <person name="Weiand M."/>
            <person name="Wilkinson J."/>
            <person name="Wilson A."/>
            <person name="Yadav S."/>
            <person name="Young G."/>
            <person name="Yu Q."/>
            <person name="Zembek L."/>
            <person name="Zhong D."/>
            <person name="Zimmer A."/>
            <person name="Zwirko Z."/>
            <person name="Jaffe D.B."/>
            <person name="Alvarez P."/>
            <person name="Brockman W."/>
            <person name="Butler J."/>
            <person name="Chin C."/>
            <person name="Gnerre S."/>
            <person name="Grabherr M."/>
            <person name="Kleber M."/>
            <person name="Mauceli E."/>
            <person name="MacCallum I."/>
        </authorList>
    </citation>
    <scope>NUCLEOTIDE SEQUENCE [LARGE SCALE GENOMIC DNA]</scope>
    <source>
        <strain evidence="6">Tucson 14024-0371.13</strain>
    </source>
</reference>
<dbReference type="PhylomeDB" id="B3LY85"/>
<evidence type="ECO:0000313" key="5">
    <source>
        <dbReference type="EMBL" id="EDV43989.1"/>
    </source>
</evidence>
<comment type="similarity">
    <text evidence="1">Belongs to the UDP-glycosyltransferase family.</text>
</comment>
<dbReference type="PANTHER" id="PTHR48043:SF145">
    <property type="entry name" value="FI06409P-RELATED"/>
    <property type="match status" value="1"/>
</dbReference>
<keyword evidence="4" id="KW-0812">Transmembrane</keyword>
<sequence>MIFLHLKIDFQLDVAEAADILGIFPYLHTAGPLFVRPLVRVLVERGHKVTVISPEHTPTDIEGVRHIRVPELNRQIRKIMDPDHYFHFFSTKWKKSILAATMLANVSTALLADEGVRKMMKDRSERFDMVMIEASHLEAMYGLAEYYNATLMGIASMRLNWHVDELAGNPSPSIHESISLEGPPLKYSLLGRFYNWLDITEEYLLERLVIRPSQLKIFKWFFGYSAEKLEELRSRFNLILINTHFSMGRVRANVPNIIEVGGMHLSDPPEPCDEELQRFLDEAEHGVIYFSMGLEIRFKYLPDYMQQPLLQSFAELKQRVVWKNELFTSPNKTDNVFRIGKAPQRIILSHPNTRLFITHGGLLSVIEAIDSGVPMLGLPLFFDQFNNMQRVESAGVAKVLDWNSLSVDNLISTVHEIIEDPKYAQKARETAQNFRDRPMNPLDTAVWWTEYALRHRNATHIRLNKGELPFMVYYQLDNLLPLILRIGVILVSIIFFSYKLFEKLQIRQRRLQERNLFLRQQIMLR</sequence>
<dbReference type="HOGENOM" id="CLU_012949_0_2_1"/>
<dbReference type="GO" id="GO:0008194">
    <property type="term" value="F:UDP-glycosyltransferase activity"/>
    <property type="evidence" value="ECO:0007669"/>
    <property type="project" value="InterPro"/>
</dbReference>
<keyword evidence="4" id="KW-1133">Transmembrane helix</keyword>
<dbReference type="KEGG" id="dan:6501529"/>
<organism evidence="5 6">
    <name type="scientific">Drosophila ananassae</name>
    <name type="common">Fruit fly</name>
    <dbReference type="NCBI Taxonomy" id="7217"/>
    <lineage>
        <taxon>Eukaryota</taxon>
        <taxon>Metazoa</taxon>
        <taxon>Ecdysozoa</taxon>
        <taxon>Arthropoda</taxon>
        <taxon>Hexapoda</taxon>
        <taxon>Insecta</taxon>
        <taxon>Pterygota</taxon>
        <taxon>Neoptera</taxon>
        <taxon>Endopterygota</taxon>
        <taxon>Diptera</taxon>
        <taxon>Brachycera</taxon>
        <taxon>Muscomorpha</taxon>
        <taxon>Ephydroidea</taxon>
        <taxon>Drosophilidae</taxon>
        <taxon>Drosophila</taxon>
        <taxon>Sophophora</taxon>
    </lineage>
</organism>
<protein>
    <submittedName>
        <fullName evidence="5">Uncharacterized protein</fullName>
    </submittedName>
</protein>
<evidence type="ECO:0000313" key="6">
    <source>
        <dbReference type="Proteomes" id="UP000007801"/>
    </source>
</evidence>
<dbReference type="InterPro" id="IPR002213">
    <property type="entry name" value="UDP_glucos_trans"/>
</dbReference>
<evidence type="ECO:0000256" key="2">
    <source>
        <dbReference type="ARBA" id="ARBA00022676"/>
    </source>
</evidence>
<dbReference type="PANTHER" id="PTHR48043">
    <property type="entry name" value="EG:EG0003.4 PROTEIN-RELATED"/>
    <property type="match status" value="1"/>
</dbReference>